<comment type="caution">
    <text evidence="1">The sequence shown here is derived from an EMBL/GenBank/DDBJ whole genome shotgun (WGS) entry which is preliminary data.</text>
</comment>
<dbReference type="Proteomes" id="UP001457282">
    <property type="component" value="Unassembled WGS sequence"/>
</dbReference>
<dbReference type="AlphaFoldDB" id="A0AAW1VNK5"/>
<accession>A0AAW1VNK5</accession>
<evidence type="ECO:0000313" key="2">
    <source>
        <dbReference type="Proteomes" id="UP001457282"/>
    </source>
</evidence>
<keyword evidence="2" id="KW-1185">Reference proteome</keyword>
<proteinExistence type="predicted"/>
<name>A0AAW1VNK5_RUBAR</name>
<reference evidence="1 2" key="1">
    <citation type="journal article" date="2023" name="G3 (Bethesda)">
        <title>A chromosome-length genome assembly and annotation of blackberry (Rubus argutus, cv. 'Hillquist').</title>
        <authorList>
            <person name="Bruna T."/>
            <person name="Aryal R."/>
            <person name="Dudchenko O."/>
            <person name="Sargent D.J."/>
            <person name="Mead D."/>
            <person name="Buti M."/>
            <person name="Cavallini A."/>
            <person name="Hytonen T."/>
            <person name="Andres J."/>
            <person name="Pham M."/>
            <person name="Weisz D."/>
            <person name="Mascagni F."/>
            <person name="Usai G."/>
            <person name="Natali L."/>
            <person name="Bassil N."/>
            <person name="Fernandez G.E."/>
            <person name="Lomsadze A."/>
            <person name="Armour M."/>
            <person name="Olukolu B."/>
            <person name="Poorten T."/>
            <person name="Britton C."/>
            <person name="Davik J."/>
            <person name="Ashrafi H."/>
            <person name="Aiden E.L."/>
            <person name="Borodovsky M."/>
            <person name="Worthington M."/>
        </authorList>
    </citation>
    <scope>NUCLEOTIDE SEQUENCE [LARGE SCALE GENOMIC DNA]</scope>
    <source>
        <strain evidence="1">PI 553951</strain>
    </source>
</reference>
<protein>
    <submittedName>
        <fullName evidence="1">Uncharacterized protein</fullName>
    </submittedName>
</protein>
<organism evidence="1 2">
    <name type="scientific">Rubus argutus</name>
    <name type="common">Southern blackberry</name>
    <dbReference type="NCBI Taxonomy" id="59490"/>
    <lineage>
        <taxon>Eukaryota</taxon>
        <taxon>Viridiplantae</taxon>
        <taxon>Streptophyta</taxon>
        <taxon>Embryophyta</taxon>
        <taxon>Tracheophyta</taxon>
        <taxon>Spermatophyta</taxon>
        <taxon>Magnoliopsida</taxon>
        <taxon>eudicotyledons</taxon>
        <taxon>Gunneridae</taxon>
        <taxon>Pentapetalae</taxon>
        <taxon>rosids</taxon>
        <taxon>fabids</taxon>
        <taxon>Rosales</taxon>
        <taxon>Rosaceae</taxon>
        <taxon>Rosoideae</taxon>
        <taxon>Rosoideae incertae sedis</taxon>
        <taxon>Rubus</taxon>
    </lineage>
</organism>
<gene>
    <name evidence="1" type="ORF">M0R45_000206</name>
</gene>
<sequence length="96" mass="9853">MAQWFGWREALSRTAVLVGGYRRVGCLLSSSLLGRSMADFGQRLMPWRSRATSISADSGGSARLKAGSGAYSGLGSSVGFKFGFGPSAVDSVGGGA</sequence>
<dbReference type="EMBL" id="JBEDUW010000014">
    <property type="protein sequence ID" value="KAK9907835.1"/>
    <property type="molecule type" value="Genomic_DNA"/>
</dbReference>
<evidence type="ECO:0000313" key="1">
    <source>
        <dbReference type="EMBL" id="KAK9907835.1"/>
    </source>
</evidence>